<name>A0A0X3ANH5_9FLAO</name>
<dbReference type="Proteomes" id="UP000182761">
    <property type="component" value="Unassembled WGS sequence"/>
</dbReference>
<dbReference type="PROSITE" id="PS51354">
    <property type="entry name" value="GLUTAREDOXIN_2"/>
    <property type="match status" value="1"/>
</dbReference>
<proteinExistence type="inferred from homology"/>
<dbReference type="PANTHER" id="PTHR30041:SF8">
    <property type="entry name" value="PROTEIN YFFB"/>
    <property type="match status" value="1"/>
</dbReference>
<dbReference type="OrthoDB" id="9794155at2"/>
<dbReference type="InterPro" id="IPR006504">
    <property type="entry name" value="Tscrpt_reg_Spx/MgsR"/>
</dbReference>
<evidence type="ECO:0000256" key="1">
    <source>
        <dbReference type="ARBA" id="ARBA00007198"/>
    </source>
</evidence>
<evidence type="ECO:0000313" key="4">
    <source>
        <dbReference type="Proteomes" id="UP000182761"/>
    </source>
</evidence>
<sequence>MKITILHYPVCNTCKKAIQWLKDNNIEFVERNISTDRPTKEELNGWYQKSELPLNKFFNTSGKLYKELNLKEKVKTSSEDELVSLLSTHGMLVKRPLVINDDFILVGFKEEEWEKVLLS</sequence>
<dbReference type="InterPro" id="IPR006660">
    <property type="entry name" value="Arsenate_reductase-like"/>
</dbReference>
<dbReference type="RefSeq" id="WP_055425125.1">
    <property type="nucleotide sequence ID" value="NZ_FCOR01000004.1"/>
</dbReference>
<dbReference type="SUPFAM" id="SSF52833">
    <property type="entry name" value="Thioredoxin-like"/>
    <property type="match status" value="1"/>
</dbReference>
<dbReference type="Pfam" id="PF03960">
    <property type="entry name" value="ArsC"/>
    <property type="match status" value="1"/>
</dbReference>
<dbReference type="STRING" id="1586267.GCA_001418685_00736"/>
<dbReference type="PANTHER" id="PTHR30041">
    <property type="entry name" value="ARSENATE REDUCTASE"/>
    <property type="match status" value="1"/>
</dbReference>
<dbReference type="PROSITE" id="PS51353">
    <property type="entry name" value="ARSC"/>
    <property type="match status" value="1"/>
</dbReference>
<dbReference type="CDD" id="cd03036">
    <property type="entry name" value="ArsC_like"/>
    <property type="match status" value="1"/>
</dbReference>
<evidence type="ECO:0000313" key="3">
    <source>
        <dbReference type="EMBL" id="CVK15902.1"/>
    </source>
</evidence>
<dbReference type="NCBIfam" id="TIGR01617">
    <property type="entry name" value="arsC_related"/>
    <property type="match status" value="1"/>
</dbReference>
<accession>A0A0X3ANH5</accession>
<comment type="similarity">
    <text evidence="1 2">Belongs to the ArsC family.</text>
</comment>
<dbReference type="EMBL" id="FCOR01000004">
    <property type="protein sequence ID" value="CVK15902.1"/>
    <property type="molecule type" value="Genomic_DNA"/>
</dbReference>
<gene>
    <name evidence="3" type="ORF">Ga0061079_10419</name>
</gene>
<dbReference type="InterPro" id="IPR036249">
    <property type="entry name" value="Thioredoxin-like_sf"/>
</dbReference>
<protein>
    <submittedName>
        <fullName evidence="3">Arsenate reductase</fullName>
    </submittedName>
</protein>
<keyword evidence="4" id="KW-1185">Reference proteome</keyword>
<evidence type="ECO:0000256" key="2">
    <source>
        <dbReference type="PROSITE-ProRule" id="PRU01282"/>
    </source>
</evidence>
<dbReference type="Gene3D" id="3.40.30.10">
    <property type="entry name" value="Glutaredoxin"/>
    <property type="match status" value="1"/>
</dbReference>
<dbReference type="AlphaFoldDB" id="A0A0X3ANH5"/>
<organism evidence="3 4">
    <name type="scientific">Apibacter mensalis</name>
    <dbReference type="NCBI Taxonomy" id="1586267"/>
    <lineage>
        <taxon>Bacteria</taxon>
        <taxon>Pseudomonadati</taxon>
        <taxon>Bacteroidota</taxon>
        <taxon>Flavobacteriia</taxon>
        <taxon>Flavobacteriales</taxon>
        <taxon>Weeksellaceae</taxon>
        <taxon>Apibacter</taxon>
    </lineage>
</organism>
<reference evidence="3 4" key="1">
    <citation type="submission" date="2016-01" db="EMBL/GenBank/DDBJ databases">
        <authorList>
            <person name="McClelland M."/>
            <person name="Jain A."/>
            <person name="Saraogi P."/>
            <person name="Mendelson R."/>
            <person name="Westerman R."/>
            <person name="SanMiguel P."/>
            <person name="Csonka L."/>
        </authorList>
    </citation>
    <scope>NUCLEOTIDE SEQUENCE [LARGE SCALE GENOMIC DNA]</scope>
    <source>
        <strain evidence="3 4">R-53146</strain>
    </source>
</reference>